<dbReference type="Gene3D" id="3.40.50.2300">
    <property type="match status" value="1"/>
</dbReference>
<evidence type="ECO:0000256" key="1">
    <source>
        <dbReference type="PROSITE-ProRule" id="PRU00169"/>
    </source>
</evidence>
<dbReference type="PANTHER" id="PTHR45526:SF1">
    <property type="entry name" value="TRANSCRIPTIONAL REGULATORY PROTEIN DCUR-RELATED"/>
    <property type="match status" value="1"/>
</dbReference>
<dbReference type="SUPFAM" id="SSF46785">
    <property type="entry name" value="Winged helix' DNA-binding domain"/>
    <property type="match status" value="1"/>
</dbReference>
<feature type="modified residue" description="4-aspartylphosphate" evidence="1">
    <location>
        <position position="59"/>
    </location>
</feature>
<dbReference type="OrthoDB" id="9759232at2"/>
<dbReference type="InterPro" id="IPR051271">
    <property type="entry name" value="2C-system_Tx_regulators"/>
</dbReference>
<dbReference type="InterPro" id="IPR011006">
    <property type="entry name" value="CheY-like_superfamily"/>
</dbReference>
<feature type="domain" description="Response regulatory" evidence="2">
    <location>
        <begin position="8"/>
        <end position="126"/>
    </location>
</feature>
<keyword evidence="1" id="KW-0597">Phosphoprotein</keyword>
<accession>A0A133XU62</accession>
<protein>
    <submittedName>
        <fullName evidence="3">Response regulator receiver domain protein</fullName>
    </submittedName>
</protein>
<dbReference type="EMBL" id="LSCQ01000075">
    <property type="protein sequence ID" value="KXB34471.1"/>
    <property type="molecule type" value="Genomic_DNA"/>
</dbReference>
<dbReference type="PATRIC" id="fig|87541.4.peg.1362"/>
<dbReference type="Proteomes" id="UP000070422">
    <property type="component" value="Unassembled WGS sequence"/>
</dbReference>
<evidence type="ECO:0000259" key="2">
    <source>
        <dbReference type="PROSITE" id="PS50110"/>
    </source>
</evidence>
<dbReference type="SMART" id="SM00448">
    <property type="entry name" value="REC"/>
    <property type="match status" value="1"/>
</dbReference>
<dbReference type="SUPFAM" id="SSF52172">
    <property type="entry name" value="CheY-like"/>
    <property type="match status" value="1"/>
</dbReference>
<name>A0A133XU62_9LACT</name>
<organism evidence="3 4">
    <name type="scientific">Aerococcus christensenii</name>
    <dbReference type="NCBI Taxonomy" id="87541"/>
    <lineage>
        <taxon>Bacteria</taxon>
        <taxon>Bacillati</taxon>
        <taxon>Bacillota</taxon>
        <taxon>Bacilli</taxon>
        <taxon>Lactobacillales</taxon>
        <taxon>Aerococcaceae</taxon>
        <taxon>Aerococcus</taxon>
    </lineage>
</organism>
<evidence type="ECO:0000313" key="4">
    <source>
        <dbReference type="Proteomes" id="UP000070422"/>
    </source>
</evidence>
<dbReference type="PROSITE" id="PS50110">
    <property type="entry name" value="RESPONSE_REGULATORY"/>
    <property type="match status" value="1"/>
</dbReference>
<comment type="caution">
    <text evidence="3">The sequence shown here is derived from an EMBL/GenBank/DDBJ whole genome shotgun (WGS) entry which is preliminary data.</text>
</comment>
<dbReference type="InterPro" id="IPR036390">
    <property type="entry name" value="WH_DNA-bd_sf"/>
</dbReference>
<dbReference type="Pfam" id="PF00072">
    <property type="entry name" value="Response_reg"/>
    <property type="match status" value="1"/>
</dbReference>
<dbReference type="InterPro" id="IPR001789">
    <property type="entry name" value="Sig_transdc_resp-reg_receiver"/>
</dbReference>
<sequence>MEDKMTYRVLLVEDDKMVQAINRDYVNRSGKFHVEKIVSSYEAAERVLHKESFDLVLIDDDLGAGKRQGRDLFDKIQQLQPGCQIIMLTAQDSVEVIKEGLRCGVHDYILKPFSYERLYSSLESLDRKLLLLFRDQKLNQQDLDLIYLSNSRFHSFSEDSDWKKILIEGPLEKGITSATLEKVLEAINQFSGAFTIIELVNKIHISHVTVRKYIHFLIQKKYLKTYQEYGHAGRPVIYYSIR</sequence>
<evidence type="ECO:0000313" key="3">
    <source>
        <dbReference type="EMBL" id="KXB34471.1"/>
    </source>
</evidence>
<dbReference type="PANTHER" id="PTHR45526">
    <property type="entry name" value="TRANSCRIPTIONAL REGULATORY PROTEIN DPIA"/>
    <property type="match status" value="1"/>
</dbReference>
<dbReference type="AlphaFoldDB" id="A0A133XU62"/>
<proteinExistence type="predicted"/>
<gene>
    <name evidence="3" type="ORF">HMPREF3187_01378</name>
</gene>
<dbReference type="GO" id="GO:0000156">
    <property type="term" value="F:phosphorelay response regulator activity"/>
    <property type="evidence" value="ECO:0007669"/>
    <property type="project" value="TreeGrafter"/>
</dbReference>
<reference evidence="3 4" key="1">
    <citation type="submission" date="2016-01" db="EMBL/GenBank/DDBJ databases">
        <authorList>
            <person name="Oliw E.H."/>
        </authorList>
    </citation>
    <scope>NUCLEOTIDE SEQUENCE [LARGE SCALE GENOMIC DNA]</scope>
    <source>
        <strain evidence="3 4">KA00635</strain>
    </source>
</reference>